<reference evidence="1 2" key="1">
    <citation type="submission" date="2010-03" db="EMBL/GenBank/DDBJ databases">
        <title>The genome sequence of Coprococcus catus GD/7.</title>
        <authorList>
            <consortium name="metaHIT consortium -- http://www.metahit.eu/"/>
            <person name="Pajon A."/>
            <person name="Turner K."/>
            <person name="Parkhill J."/>
            <person name="Duncan S."/>
            <person name="Flint H."/>
        </authorList>
    </citation>
    <scope>NUCLEOTIDE SEQUENCE [LARGE SCALE GENOMIC DNA]</scope>
    <source>
        <strain evidence="1 2">GD/7</strain>
    </source>
</reference>
<accession>D4J962</accession>
<evidence type="ECO:0000313" key="2">
    <source>
        <dbReference type="Proteomes" id="UP000008798"/>
    </source>
</evidence>
<dbReference type="PATRIC" id="fig|717962.3.peg.2099"/>
<protein>
    <submittedName>
        <fullName evidence="1">Uncharacterized protein</fullName>
    </submittedName>
</protein>
<evidence type="ECO:0000313" key="1">
    <source>
        <dbReference type="EMBL" id="CBK80883.1"/>
    </source>
</evidence>
<dbReference type="Proteomes" id="UP000008798">
    <property type="component" value="Chromosome"/>
</dbReference>
<dbReference type="STRING" id="717962.CC1_21850"/>
<dbReference type="RefSeq" id="WP_015514451.1">
    <property type="nucleotide sequence ID" value="NC_021009.1"/>
</dbReference>
<gene>
    <name evidence="1" type="ORF">CC1_21850</name>
</gene>
<organism evidence="1 2">
    <name type="scientific">Coprococcus catus GD/7</name>
    <dbReference type="NCBI Taxonomy" id="717962"/>
    <lineage>
        <taxon>Bacteria</taxon>
        <taxon>Bacillati</taxon>
        <taxon>Bacillota</taxon>
        <taxon>Clostridia</taxon>
        <taxon>Lachnospirales</taxon>
        <taxon>Lachnospiraceae</taxon>
        <taxon>Coprococcus</taxon>
    </lineage>
</organism>
<reference evidence="1 2" key="2">
    <citation type="submission" date="2010-03" db="EMBL/GenBank/DDBJ databases">
        <authorList>
            <person name="Pajon A."/>
        </authorList>
    </citation>
    <scope>NUCLEOTIDE SEQUENCE [LARGE SCALE GENOMIC DNA]</scope>
    <source>
        <strain evidence="1 2">GD/7</strain>
    </source>
</reference>
<proteinExistence type="predicted"/>
<sequence>MGRMVYVRDHYINTDDINIIDVNNDGTGTVFMRGGKSYKCTRKEAEAAAGRGVVKDIIHLEQPIGLKRKDKGGKDIVLKASMIVIDYAGGVYYLAIEMGGIPILIPISGRAETNTFRWPEIPVVVPRLAKNYYEKVNVKEE</sequence>
<dbReference type="EMBL" id="FP929038">
    <property type="protein sequence ID" value="CBK80883.1"/>
    <property type="molecule type" value="Genomic_DNA"/>
</dbReference>
<dbReference type="KEGG" id="cct:CC1_21850"/>
<dbReference type="HOGENOM" id="CLU_1822107_0_0_9"/>
<name>D4J962_9FIRM</name>
<dbReference type="AlphaFoldDB" id="D4J962"/>